<evidence type="ECO:0000256" key="4">
    <source>
        <dbReference type="ARBA" id="ARBA00023027"/>
    </source>
</evidence>
<feature type="binding site" evidence="6">
    <location>
        <begin position="140"/>
        <end position="143"/>
    </location>
    <ligand>
        <name>FMN</name>
        <dbReference type="ChEBI" id="CHEBI:58210"/>
    </ligand>
</feature>
<keyword evidence="9" id="KW-1185">Reference proteome</keyword>
<comment type="subunit">
    <text evidence="6">Homodimer.</text>
</comment>
<feature type="domain" description="Flavodoxin-like fold" evidence="7">
    <location>
        <begin position="2"/>
        <end position="195"/>
    </location>
</feature>
<dbReference type="AlphaFoldDB" id="A0A063Y2X6"/>
<dbReference type="Gene3D" id="3.40.50.360">
    <property type="match status" value="1"/>
</dbReference>
<keyword evidence="2 6" id="KW-0288">FMN</keyword>
<feature type="binding site" evidence="6">
    <location>
        <begin position="96"/>
        <end position="99"/>
    </location>
    <ligand>
        <name>FMN</name>
        <dbReference type="ChEBI" id="CHEBI:58210"/>
    </ligand>
</feature>
<dbReference type="PANTHER" id="PTHR43741">
    <property type="entry name" value="FMN-DEPENDENT NADH-AZOREDUCTASE 1"/>
    <property type="match status" value="1"/>
</dbReference>
<dbReference type="PATRIC" id="fig|267850.7.peg.2223"/>
<dbReference type="PANTHER" id="PTHR43741:SF2">
    <property type="entry name" value="FMN-DEPENDENT NADH:QUINONE OXIDOREDUCTASE"/>
    <property type="match status" value="1"/>
</dbReference>
<dbReference type="Pfam" id="PF02525">
    <property type="entry name" value="Flavodoxin_2"/>
    <property type="match status" value="1"/>
</dbReference>
<keyword evidence="3 6" id="KW-0560">Oxidoreductase</keyword>
<dbReference type="EMBL" id="JMSZ01000032">
    <property type="protein sequence ID" value="KDE39126.1"/>
    <property type="molecule type" value="Genomic_DNA"/>
</dbReference>
<comment type="caution">
    <text evidence="6">Lacks conserved residue(s) required for the propagation of feature annotation.</text>
</comment>
<evidence type="ECO:0000259" key="7">
    <source>
        <dbReference type="Pfam" id="PF02525"/>
    </source>
</evidence>
<evidence type="ECO:0000256" key="6">
    <source>
        <dbReference type="HAMAP-Rule" id="MF_01216"/>
    </source>
</evidence>
<organism evidence="8 9">
    <name type="scientific">Nitrincola lacisaponensis</name>
    <dbReference type="NCBI Taxonomy" id="267850"/>
    <lineage>
        <taxon>Bacteria</taxon>
        <taxon>Pseudomonadati</taxon>
        <taxon>Pseudomonadota</taxon>
        <taxon>Gammaproteobacteria</taxon>
        <taxon>Oceanospirillales</taxon>
        <taxon>Oceanospirillaceae</taxon>
        <taxon>Nitrincola</taxon>
    </lineage>
</organism>
<dbReference type="GO" id="GO:0016655">
    <property type="term" value="F:oxidoreductase activity, acting on NAD(P)H, quinone or similar compound as acceptor"/>
    <property type="evidence" value="ECO:0007669"/>
    <property type="project" value="InterPro"/>
</dbReference>
<dbReference type="RefSeq" id="WP_036547835.1">
    <property type="nucleotide sequence ID" value="NZ_JMSZ01000032.1"/>
</dbReference>
<evidence type="ECO:0000313" key="8">
    <source>
        <dbReference type="EMBL" id="KDE39126.1"/>
    </source>
</evidence>
<evidence type="ECO:0000256" key="3">
    <source>
        <dbReference type="ARBA" id="ARBA00023002"/>
    </source>
</evidence>
<dbReference type="GO" id="GO:0009055">
    <property type="term" value="F:electron transfer activity"/>
    <property type="evidence" value="ECO:0007669"/>
    <property type="project" value="UniProtKB-UniRule"/>
</dbReference>
<evidence type="ECO:0000256" key="5">
    <source>
        <dbReference type="ARBA" id="ARBA00048542"/>
    </source>
</evidence>
<accession>A0A063Y2X6</accession>
<dbReference type="GO" id="GO:0010181">
    <property type="term" value="F:FMN binding"/>
    <property type="evidence" value="ECO:0007669"/>
    <property type="project" value="UniProtKB-UniRule"/>
</dbReference>
<evidence type="ECO:0000256" key="1">
    <source>
        <dbReference type="ARBA" id="ARBA00022630"/>
    </source>
</evidence>
<dbReference type="HAMAP" id="MF_01216">
    <property type="entry name" value="Azoreductase_type1"/>
    <property type="match status" value="1"/>
</dbReference>
<comment type="catalytic activity">
    <reaction evidence="5">
        <text>N,N-dimethyl-1,4-phenylenediamine + anthranilate + 2 NAD(+) = 2-(4-dimethylaminophenyl)diazenylbenzoate + 2 NADH + 2 H(+)</text>
        <dbReference type="Rhea" id="RHEA:55872"/>
        <dbReference type="ChEBI" id="CHEBI:15378"/>
        <dbReference type="ChEBI" id="CHEBI:15783"/>
        <dbReference type="ChEBI" id="CHEBI:16567"/>
        <dbReference type="ChEBI" id="CHEBI:57540"/>
        <dbReference type="ChEBI" id="CHEBI:57945"/>
        <dbReference type="ChEBI" id="CHEBI:71579"/>
        <dbReference type="EC" id="1.7.1.17"/>
    </reaction>
    <physiologicalReaction direction="right-to-left" evidence="5">
        <dbReference type="Rhea" id="RHEA:55874"/>
    </physiologicalReaction>
</comment>
<dbReference type="OrthoDB" id="9787136at2"/>
<sequence>MKTLLHVKSSVFGDQGQSAQLAERLIKRWLADNADGQVVVRDLVASPIPHFDAGSIAALSTPAEQRTPEQQAAVELSDTLIAELQQADAVVLGAPMYNFAVPSQLKAWFDQVARNGVTFRYTEQGPEGLLQDKPVYVLATRGGLYRDVGLDFQVPWIKLILGFVGIKQVEVIYAEGLNMSDSQASLAQAQSELDALALA</sequence>
<dbReference type="InterPro" id="IPR003680">
    <property type="entry name" value="Flavodoxin_fold"/>
</dbReference>
<dbReference type="GO" id="GO:0016652">
    <property type="term" value="F:oxidoreductase activity, acting on NAD(P)H as acceptor"/>
    <property type="evidence" value="ECO:0007669"/>
    <property type="project" value="UniProtKB-UniRule"/>
</dbReference>
<comment type="caution">
    <text evidence="8">The sequence shown here is derived from an EMBL/GenBank/DDBJ whole genome shotgun (WGS) entry which is preliminary data.</text>
</comment>
<dbReference type="InterPro" id="IPR023048">
    <property type="entry name" value="NADH:quinone_OxRdtase_FMN_depd"/>
</dbReference>
<comment type="function">
    <text evidence="6">Quinone reductase that provides resistance to thiol-specific stress caused by electrophilic quinones.</text>
</comment>
<comment type="similarity">
    <text evidence="6">Belongs to the azoreductase type 1 family.</text>
</comment>
<dbReference type="InterPro" id="IPR029039">
    <property type="entry name" value="Flavoprotein-like_sf"/>
</dbReference>
<protein>
    <recommendedName>
        <fullName evidence="6">FMN dependent NADH:quinone oxidoreductase</fullName>
        <ecNumber evidence="6">1.6.5.-</ecNumber>
    </recommendedName>
    <alternativeName>
        <fullName evidence="6">Azo-dye reductase</fullName>
    </alternativeName>
    <alternativeName>
        <fullName evidence="6">FMN-dependent NADH-azo compound oxidoreductase</fullName>
    </alternativeName>
    <alternativeName>
        <fullName evidence="6">FMN-dependent NADH-azoreductase</fullName>
        <ecNumber evidence="6">1.7.1.17</ecNumber>
    </alternativeName>
</protein>
<comment type="cofactor">
    <cofactor evidence="6">
        <name>FMN</name>
        <dbReference type="ChEBI" id="CHEBI:58210"/>
    </cofactor>
    <text evidence="6">Binds 1 FMN per subunit.</text>
</comment>
<name>A0A063Y2X6_9GAMM</name>
<dbReference type="EC" id="1.6.5.-" evidence="6"/>
<feature type="binding site" evidence="6">
    <location>
        <position position="10"/>
    </location>
    <ligand>
        <name>FMN</name>
        <dbReference type="ChEBI" id="CHEBI:58210"/>
    </ligand>
</feature>
<evidence type="ECO:0000256" key="2">
    <source>
        <dbReference type="ARBA" id="ARBA00022643"/>
    </source>
</evidence>
<dbReference type="Proteomes" id="UP000027318">
    <property type="component" value="Unassembled WGS sequence"/>
</dbReference>
<keyword evidence="1 6" id="KW-0285">Flavoprotein</keyword>
<comment type="catalytic activity">
    <reaction evidence="6">
        <text>2 a quinone + NADH + H(+) = 2 a 1,4-benzosemiquinone + NAD(+)</text>
        <dbReference type="Rhea" id="RHEA:65952"/>
        <dbReference type="ChEBI" id="CHEBI:15378"/>
        <dbReference type="ChEBI" id="CHEBI:57540"/>
        <dbReference type="ChEBI" id="CHEBI:57945"/>
        <dbReference type="ChEBI" id="CHEBI:132124"/>
        <dbReference type="ChEBI" id="CHEBI:134225"/>
    </reaction>
</comment>
<gene>
    <name evidence="6" type="primary">azoR</name>
    <name evidence="8" type="ORF">ADINL_2255</name>
</gene>
<proteinExistence type="inferred from homology"/>
<keyword evidence="4 6" id="KW-0520">NAD</keyword>
<reference evidence="8 9" key="1">
    <citation type="journal article" date="2005" name="Int. J. Syst. Evol. Microbiol.">
        <title>Nitrincola lacisaponensis gen. nov., sp. nov., a novel alkaliphilic bacterium isolated from an alkaline, saline lake.</title>
        <authorList>
            <person name="Dimitriu P.A."/>
            <person name="Shukla S.K."/>
            <person name="Conradt J."/>
            <person name="Marquez M.C."/>
            <person name="Ventosa A."/>
            <person name="Maglia A."/>
            <person name="Peyton B.M."/>
            <person name="Pinkart H.C."/>
            <person name="Mormile M.R."/>
        </authorList>
    </citation>
    <scope>NUCLEOTIDE SEQUENCE [LARGE SCALE GENOMIC DNA]</scope>
    <source>
        <strain evidence="8 9">4CA</strain>
    </source>
</reference>
<dbReference type="SUPFAM" id="SSF52218">
    <property type="entry name" value="Flavoproteins"/>
    <property type="match status" value="1"/>
</dbReference>
<evidence type="ECO:0000313" key="9">
    <source>
        <dbReference type="Proteomes" id="UP000027318"/>
    </source>
</evidence>
<dbReference type="EC" id="1.7.1.17" evidence="6"/>
<dbReference type="InterPro" id="IPR050104">
    <property type="entry name" value="FMN-dep_NADH:Q_OxRdtase_AzoR1"/>
</dbReference>
<dbReference type="STRING" id="267850.ADINL_2255"/>
<comment type="function">
    <text evidence="6">Also exhibits azoreductase activity. Catalyzes the reductive cleavage of the azo bond in aromatic azo compounds to the corresponding amines.</text>
</comment>